<dbReference type="Pfam" id="PF26093">
    <property type="entry name" value="HTH_TGH"/>
    <property type="match status" value="1"/>
</dbReference>
<dbReference type="AlphaFoldDB" id="A0A915ANW9"/>
<evidence type="ECO:0000313" key="5">
    <source>
        <dbReference type="WBParaSite" id="PgR010_g217_t01"/>
    </source>
</evidence>
<feature type="compositionally biased region" description="Basic and acidic residues" evidence="2">
    <location>
        <begin position="571"/>
        <end position="583"/>
    </location>
</feature>
<feature type="compositionally biased region" description="Basic residues" evidence="2">
    <location>
        <begin position="693"/>
        <end position="710"/>
    </location>
</feature>
<dbReference type="PANTHER" id="PTHR13384:SF19">
    <property type="entry name" value="G PATCH DOMAIN-CONTAINING PROTEIN 1"/>
    <property type="match status" value="1"/>
</dbReference>
<dbReference type="InterPro" id="IPR000467">
    <property type="entry name" value="G_patch_dom"/>
</dbReference>
<organism evidence="4 7">
    <name type="scientific">Parascaris univalens</name>
    <name type="common">Nematode worm</name>
    <dbReference type="NCBI Taxonomy" id="6257"/>
    <lineage>
        <taxon>Eukaryota</taxon>
        <taxon>Metazoa</taxon>
        <taxon>Ecdysozoa</taxon>
        <taxon>Nematoda</taxon>
        <taxon>Chromadorea</taxon>
        <taxon>Rhabditida</taxon>
        <taxon>Spirurina</taxon>
        <taxon>Ascaridomorpha</taxon>
        <taxon>Ascaridoidea</taxon>
        <taxon>Ascarididae</taxon>
        <taxon>Parascaris</taxon>
    </lineage>
</organism>
<dbReference type="InterPro" id="IPR011666">
    <property type="entry name" value="DUF1604"/>
</dbReference>
<proteinExistence type="inferred from homology"/>
<evidence type="ECO:0000256" key="2">
    <source>
        <dbReference type="SAM" id="MobiDB-lite"/>
    </source>
</evidence>
<evidence type="ECO:0000256" key="1">
    <source>
        <dbReference type="ARBA" id="ARBA00008600"/>
    </source>
</evidence>
<feature type="region of interest" description="Disordered" evidence="2">
    <location>
        <begin position="571"/>
        <end position="743"/>
    </location>
</feature>
<dbReference type="GO" id="GO:0006397">
    <property type="term" value="P:mRNA processing"/>
    <property type="evidence" value="ECO:0007669"/>
    <property type="project" value="InterPro"/>
</dbReference>
<sequence>MSNLVVFGTELEELDDEERDVLSRRPLGVQEQVVRDEKGRRRFHGAFTGGFSAGYFNTVGTKEGWQTKQFRSSRDERAERFEQRAEDFMDEEDLGEFGIASRRMRTALDDTHQRTNQKLAWERTDHSALDASLASRIESLVRPVRESMGVRLLKKMGWREGQGIGPRMSRRALEKHKLNELRARGRVSSFNEEAVKEVEEMAPGFEFAPDDVLSHYLHSRDGVRGLGYEGLRSSDVLSERYGMQEASLKTKPKSKGIRGQAFGVGAFEDDDESIYTNYDLSQYDFAIGGNDAPSTSAAYSYDSTFVMAEKRQRARSFFEPPRLPHSFRPVHRPILLEISALPDVVKKFGERMNHVQRAKFLGEVNKDAVMELIRDEDRKRLSAIRIGSSNESKKDYDENVFEEEPMKQARFKQYVQYLKRGLSFPQPLEMTSLEWENELVEFQRILPPHLRSLLPEVKARQLPLANAEFAIPIAQALKSKFTVASGRSDKKKEMKDEDRLAAVRMKMFGEMTRQSHEWHPAKQLVKRFNVPDPYPSSTLVGVPHLQKTMKTETLLNLGSTADELEYRAETRKQVKANDEDKRNAAAGIEVRNTRKEDGNEKEEQKIEKPPEDFFKAIFADSDDESDLNDASEEERKSPADVKNEEVIKEVKNESTVEQPKFITVMDLVQSDNEEFGPAPPPPSSQPALSKFSVIRHHHKTKEKKRQKKEKRRNDGEKKKSGEERRHRKHSKRHKHDKSDRFDE</sequence>
<feature type="compositionally biased region" description="Basic and acidic residues" evidence="2">
    <location>
        <begin position="633"/>
        <end position="654"/>
    </location>
</feature>
<dbReference type="WBParaSite" id="PgR010_g217_t04">
    <property type="protein sequence ID" value="PgR010_g217_t04"/>
    <property type="gene ID" value="PgR010_g217"/>
</dbReference>
<feature type="compositionally biased region" description="Basic and acidic residues" evidence="2">
    <location>
        <begin position="591"/>
        <end position="614"/>
    </location>
</feature>
<dbReference type="Proteomes" id="UP000887569">
    <property type="component" value="Unplaced"/>
</dbReference>
<evidence type="ECO:0000313" key="4">
    <source>
        <dbReference type="Proteomes" id="UP000887569"/>
    </source>
</evidence>
<feature type="domain" description="G-patch" evidence="3">
    <location>
        <begin position="145"/>
        <end position="165"/>
    </location>
</feature>
<dbReference type="WBParaSite" id="PgR010_g217_t02">
    <property type="protein sequence ID" value="PgR010_g217_t02"/>
    <property type="gene ID" value="PgR010_g217"/>
</dbReference>
<dbReference type="GO" id="GO:0003723">
    <property type="term" value="F:RNA binding"/>
    <property type="evidence" value="ECO:0007669"/>
    <property type="project" value="TreeGrafter"/>
</dbReference>
<dbReference type="WBParaSite" id="PgR010_g217_t01">
    <property type="protein sequence ID" value="PgR010_g217_t01"/>
    <property type="gene ID" value="PgR010_g217"/>
</dbReference>
<reference evidence="5 6" key="1">
    <citation type="submission" date="2022-11" db="UniProtKB">
        <authorList>
            <consortium name="WormBaseParasite"/>
        </authorList>
    </citation>
    <scope>IDENTIFICATION</scope>
</reference>
<dbReference type="Pfam" id="PF07713">
    <property type="entry name" value="DUF1604"/>
    <property type="match status" value="1"/>
</dbReference>
<dbReference type="Pfam" id="PF01585">
    <property type="entry name" value="G-patch"/>
    <property type="match status" value="1"/>
</dbReference>
<evidence type="ECO:0000313" key="7">
    <source>
        <dbReference type="WBParaSite" id="PgR010_g217_t03"/>
    </source>
</evidence>
<feature type="compositionally biased region" description="Basic residues" evidence="2">
    <location>
        <begin position="725"/>
        <end position="735"/>
    </location>
</feature>
<dbReference type="WBParaSite" id="PgR010_g217_t03">
    <property type="protein sequence ID" value="PgR010_g217_t03"/>
    <property type="gene ID" value="PgR010_g217"/>
</dbReference>
<name>A0A915ANW9_PARUN</name>
<evidence type="ECO:0000313" key="6">
    <source>
        <dbReference type="WBParaSite" id="PgR010_g217_t02"/>
    </source>
</evidence>
<dbReference type="PANTHER" id="PTHR13384">
    <property type="entry name" value="G PATCH DOMAIN-CONTAINING PROTEIN 1"/>
    <property type="match status" value="1"/>
</dbReference>
<keyword evidence="4" id="KW-1185">Reference proteome</keyword>
<dbReference type="PROSITE" id="PS50174">
    <property type="entry name" value="G_PATCH"/>
    <property type="match status" value="1"/>
</dbReference>
<accession>A0A915ANW9</accession>
<feature type="compositionally biased region" description="Basic and acidic residues" evidence="2">
    <location>
        <begin position="711"/>
        <end position="724"/>
    </location>
</feature>
<dbReference type="GO" id="GO:0005634">
    <property type="term" value="C:nucleus"/>
    <property type="evidence" value="ECO:0007669"/>
    <property type="project" value="TreeGrafter"/>
</dbReference>
<comment type="similarity">
    <text evidence="1">Belongs to the GPATCH1 family.</text>
</comment>
<protein>
    <submittedName>
        <fullName evidence="5 6">G-patch domain-containing protein</fullName>
    </submittedName>
</protein>
<evidence type="ECO:0000259" key="3">
    <source>
        <dbReference type="PROSITE" id="PS50174"/>
    </source>
</evidence>
<feature type="compositionally biased region" description="Acidic residues" evidence="2">
    <location>
        <begin position="620"/>
        <end position="632"/>
    </location>
</feature>